<dbReference type="RefSeq" id="WP_011138152.1">
    <property type="nucleotide sequence ID" value="NC_005090.1"/>
</dbReference>
<dbReference type="AlphaFoldDB" id="Q7MAK3"/>
<protein>
    <recommendedName>
        <fullName evidence="3 9">Flagellar biosynthetic protein FliR</fullName>
    </recommendedName>
</protein>
<feature type="transmembrane region" description="Helical" evidence="10">
    <location>
        <begin position="212"/>
        <end position="237"/>
    </location>
</feature>
<dbReference type="STRING" id="273121.WS0191"/>
<keyword evidence="5 10" id="KW-0812">Transmembrane</keyword>
<dbReference type="Proteomes" id="UP000000422">
    <property type="component" value="Chromosome"/>
</dbReference>
<evidence type="ECO:0000313" key="11">
    <source>
        <dbReference type="EMBL" id="CAE09352.1"/>
    </source>
</evidence>
<dbReference type="InterPro" id="IPR002010">
    <property type="entry name" value="T3SS_IM_R"/>
</dbReference>
<comment type="similarity">
    <text evidence="2 10">Belongs to the FliR/MopE/SpaR family.</text>
</comment>
<feature type="transmembrane region" description="Helical" evidence="10">
    <location>
        <begin position="44"/>
        <end position="61"/>
    </location>
</feature>
<dbReference type="PANTHER" id="PTHR30065">
    <property type="entry name" value="FLAGELLAR BIOSYNTHETIC PROTEIN FLIR"/>
    <property type="match status" value="1"/>
</dbReference>
<organism evidence="12">
    <name type="scientific">Wolinella succinogenes (strain ATCC 29543 / DSM 1740 / CCUG 13145 / JCM 31913 / LMG 7466 / NCTC 11488 / FDC 602W)</name>
    <name type="common">Vibrio succinogenes</name>
    <dbReference type="NCBI Taxonomy" id="273121"/>
    <lineage>
        <taxon>Bacteria</taxon>
        <taxon>Pseudomonadati</taxon>
        <taxon>Campylobacterota</taxon>
        <taxon>Epsilonproteobacteria</taxon>
        <taxon>Campylobacterales</taxon>
        <taxon>Helicobacteraceae</taxon>
        <taxon>Wolinella</taxon>
    </lineage>
</organism>
<keyword evidence="11" id="KW-0282">Flagellum</keyword>
<accession>Q7MAK3</accession>
<evidence type="ECO:0000256" key="10">
    <source>
        <dbReference type="RuleBase" id="RU362071"/>
    </source>
</evidence>
<keyword evidence="11" id="KW-0969">Cilium</keyword>
<evidence type="ECO:0000256" key="3">
    <source>
        <dbReference type="ARBA" id="ARBA00021717"/>
    </source>
</evidence>
<comment type="subcellular location">
    <subcellularLocation>
        <location evidence="10">Cell membrane</location>
        <topology evidence="10">Multi-pass membrane protein</topology>
    </subcellularLocation>
    <subcellularLocation>
        <location evidence="10">Bacterial flagellum basal body</location>
    </subcellularLocation>
</comment>
<reference evidence="11 12" key="1">
    <citation type="journal article" date="2003" name="Proc. Natl. Acad. Sci. U.S.A.">
        <title>Complete genome sequence and analysis of Wolinella succinogenes.</title>
        <authorList>
            <person name="Baar C."/>
            <person name="Eppinger M."/>
            <person name="Raddatz G."/>
            <person name="Simon JM."/>
            <person name="Lanz C."/>
            <person name="Klimmek O."/>
            <person name="Nandakumar R."/>
            <person name="Gross R."/>
            <person name="Rosinus A."/>
            <person name="Keller H."/>
            <person name="Jagtap P."/>
            <person name="Linke B."/>
            <person name="Meyer F."/>
            <person name="Lederer H."/>
            <person name="Schuster S.C."/>
        </authorList>
    </citation>
    <scope>NUCLEOTIDE SEQUENCE [LARGE SCALE GENOMIC DNA]</scope>
    <source>
        <strain evidence="12">ATCC 29543 / DSM 1740 / CCUG 13145 / JCM 31913 / LMG 7466 / NCTC 11488 / FDC 602W</strain>
    </source>
</reference>
<feature type="transmembrane region" description="Helical" evidence="10">
    <location>
        <begin position="81"/>
        <end position="110"/>
    </location>
</feature>
<proteinExistence type="inferred from homology"/>
<evidence type="ECO:0000313" key="12">
    <source>
        <dbReference type="Proteomes" id="UP000000422"/>
    </source>
</evidence>
<keyword evidence="11" id="KW-0966">Cell projection</keyword>
<evidence type="ECO:0000256" key="2">
    <source>
        <dbReference type="ARBA" id="ARBA00009772"/>
    </source>
</evidence>
<sequence length="255" mass="27983">MELLSSLTEGNVTAFLLLLLRFSGVMFFFPFFENQLISTSIKGALIFFLTILFFPVVPLQSPPTQIVDFMLAGLSELMLGFLASVVLQIVFGMISFGGEVTSFAMGLTMASAYDPVTGAQKPIIGQLITLLALLVMLALDLHHPFFLFIAESLRHIPLGGFVFSPDIASYTLKAFANLFLIGFTMAFPIVALILLSDIIFGMIGKAHPQFNLLVIGFPVKIAIAFAVLIVILPAILIHFKREFILALEALKIFFQ</sequence>
<dbReference type="KEGG" id="wsu:WS0191"/>
<evidence type="ECO:0000256" key="1">
    <source>
        <dbReference type="ARBA" id="ARBA00002578"/>
    </source>
</evidence>
<dbReference type="GO" id="GO:0009425">
    <property type="term" value="C:bacterial-type flagellum basal body"/>
    <property type="evidence" value="ECO:0007669"/>
    <property type="project" value="UniProtKB-SubCell"/>
</dbReference>
<feature type="transmembrane region" description="Helical" evidence="10">
    <location>
        <begin position="175"/>
        <end position="200"/>
    </location>
</feature>
<keyword evidence="12" id="KW-1185">Reference proteome</keyword>
<keyword evidence="6 10" id="KW-1133">Transmembrane helix</keyword>
<dbReference type="Pfam" id="PF01311">
    <property type="entry name" value="Bac_export_1"/>
    <property type="match status" value="1"/>
</dbReference>
<dbReference type="HOGENOM" id="CLU_063626_2_1_7"/>
<evidence type="ECO:0000256" key="4">
    <source>
        <dbReference type="ARBA" id="ARBA00022475"/>
    </source>
</evidence>
<feature type="transmembrane region" description="Helical" evidence="10">
    <location>
        <begin position="12"/>
        <end position="32"/>
    </location>
</feature>
<dbReference type="EMBL" id="BX571657">
    <property type="protein sequence ID" value="CAE09352.1"/>
    <property type="molecule type" value="Genomic_DNA"/>
</dbReference>
<evidence type="ECO:0000256" key="5">
    <source>
        <dbReference type="ARBA" id="ARBA00022692"/>
    </source>
</evidence>
<dbReference type="eggNOG" id="COG1684">
    <property type="taxonomic scope" value="Bacteria"/>
</dbReference>
<evidence type="ECO:0000256" key="8">
    <source>
        <dbReference type="ARBA" id="ARBA00023143"/>
    </source>
</evidence>
<keyword evidence="8 10" id="KW-0975">Bacterial flagellum</keyword>
<keyword evidence="7 10" id="KW-0472">Membrane</keyword>
<dbReference type="PANTHER" id="PTHR30065:SF8">
    <property type="entry name" value="FLAGELLAR BIOSYNTHETIC PROTEIN FLIR"/>
    <property type="match status" value="1"/>
</dbReference>
<name>Q7MAK3_WOLSU</name>
<evidence type="ECO:0000256" key="6">
    <source>
        <dbReference type="ARBA" id="ARBA00022989"/>
    </source>
</evidence>
<keyword evidence="4 10" id="KW-1003">Cell membrane</keyword>
<gene>
    <name evidence="11" type="ordered locus">WS0191</name>
</gene>
<dbReference type="GO" id="GO:0006605">
    <property type="term" value="P:protein targeting"/>
    <property type="evidence" value="ECO:0007669"/>
    <property type="project" value="UniProtKB-UniRule"/>
</dbReference>
<dbReference type="NCBIfam" id="TIGR01400">
    <property type="entry name" value="fliR"/>
    <property type="match status" value="1"/>
</dbReference>
<comment type="function">
    <text evidence="1 10">Role in flagellar biosynthesis.</text>
</comment>
<evidence type="ECO:0000256" key="9">
    <source>
        <dbReference type="NCBIfam" id="TIGR01400"/>
    </source>
</evidence>
<dbReference type="GO" id="GO:0005886">
    <property type="term" value="C:plasma membrane"/>
    <property type="evidence" value="ECO:0007669"/>
    <property type="project" value="UniProtKB-SubCell"/>
</dbReference>
<dbReference type="PRINTS" id="PR00953">
    <property type="entry name" value="TYPE3IMRPROT"/>
</dbReference>
<dbReference type="GO" id="GO:0044780">
    <property type="term" value="P:bacterial-type flagellum assembly"/>
    <property type="evidence" value="ECO:0007669"/>
    <property type="project" value="UniProtKB-UniRule"/>
</dbReference>
<dbReference type="InterPro" id="IPR006303">
    <property type="entry name" value="FliR"/>
</dbReference>
<evidence type="ECO:0000256" key="7">
    <source>
        <dbReference type="ARBA" id="ARBA00023136"/>
    </source>
</evidence>